<dbReference type="Proteomes" id="UP001283361">
    <property type="component" value="Unassembled WGS sequence"/>
</dbReference>
<keyword evidence="2" id="KW-1185">Reference proteome</keyword>
<dbReference type="AlphaFoldDB" id="A0AAE1DA18"/>
<protein>
    <submittedName>
        <fullName evidence="1">Uncharacterized protein</fullName>
    </submittedName>
</protein>
<proteinExistence type="predicted"/>
<reference evidence="1" key="1">
    <citation type="journal article" date="2023" name="G3 (Bethesda)">
        <title>A reference genome for the long-term kleptoplast-retaining sea slug Elysia crispata morphotype clarki.</title>
        <authorList>
            <person name="Eastman K.E."/>
            <person name="Pendleton A.L."/>
            <person name="Shaikh M.A."/>
            <person name="Suttiyut T."/>
            <person name="Ogas R."/>
            <person name="Tomko P."/>
            <person name="Gavelis G."/>
            <person name="Widhalm J.R."/>
            <person name="Wisecaver J.H."/>
        </authorList>
    </citation>
    <scope>NUCLEOTIDE SEQUENCE</scope>
    <source>
        <strain evidence="1">ECLA1</strain>
    </source>
</reference>
<dbReference type="EMBL" id="JAWDGP010004804">
    <property type="protein sequence ID" value="KAK3761923.1"/>
    <property type="molecule type" value="Genomic_DNA"/>
</dbReference>
<evidence type="ECO:0000313" key="1">
    <source>
        <dbReference type="EMBL" id="KAK3761923.1"/>
    </source>
</evidence>
<gene>
    <name evidence="1" type="ORF">RRG08_023706</name>
</gene>
<evidence type="ECO:0000313" key="2">
    <source>
        <dbReference type="Proteomes" id="UP001283361"/>
    </source>
</evidence>
<organism evidence="1 2">
    <name type="scientific">Elysia crispata</name>
    <name type="common">lettuce slug</name>
    <dbReference type="NCBI Taxonomy" id="231223"/>
    <lineage>
        <taxon>Eukaryota</taxon>
        <taxon>Metazoa</taxon>
        <taxon>Spiralia</taxon>
        <taxon>Lophotrochozoa</taxon>
        <taxon>Mollusca</taxon>
        <taxon>Gastropoda</taxon>
        <taxon>Heterobranchia</taxon>
        <taxon>Euthyneura</taxon>
        <taxon>Panpulmonata</taxon>
        <taxon>Sacoglossa</taxon>
        <taxon>Placobranchoidea</taxon>
        <taxon>Plakobranchidae</taxon>
        <taxon>Elysia</taxon>
    </lineage>
</organism>
<accession>A0AAE1DA18</accession>
<comment type="caution">
    <text evidence="1">The sequence shown here is derived from an EMBL/GenBank/DDBJ whole genome shotgun (WGS) entry which is preliminary data.</text>
</comment>
<sequence>MADSQSGACIANRNNNSGDKNMWRAVNTGASKLLHLARRFTLHPRVFPFKAGSQRVAGTFCFIWPSIRREAGAWHESVADRPAQLTSGVNTGGLGEADAYSNTTVESDTCLQVYRPGGGWACRVATRSCSLDLDYMILIVSICLG</sequence>
<name>A0AAE1DA18_9GAST</name>